<evidence type="ECO:0000256" key="1">
    <source>
        <dbReference type="SAM" id="Phobius"/>
    </source>
</evidence>
<dbReference type="Proteomes" id="UP000314294">
    <property type="component" value="Unassembled WGS sequence"/>
</dbReference>
<feature type="transmembrane region" description="Helical" evidence="1">
    <location>
        <begin position="249"/>
        <end position="276"/>
    </location>
</feature>
<evidence type="ECO:0000313" key="3">
    <source>
        <dbReference type="Proteomes" id="UP000314294"/>
    </source>
</evidence>
<keyword evidence="1" id="KW-0812">Transmembrane</keyword>
<feature type="transmembrane region" description="Helical" evidence="1">
    <location>
        <begin position="219"/>
        <end position="237"/>
    </location>
</feature>
<protein>
    <submittedName>
        <fullName evidence="2">Uncharacterized protein</fullName>
    </submittedName>
</protein>
<gene>
    <name evidence="2" type="ORF">EYF80_028969</name>
</gene>
<comment type="caution">
    <text evidence="2">The sequence shown here is derived from an EMBL/GenBank/DDBJ whole genome shotgun (WGS) entry which is preliminary data.</text>
</comment>
<dbReference type="EMBL" id="SRLO01000327">
    <property type="protein sequence ID" value="TNN60799.1"/>
    <property type="molecule type" value="Genomic_DNA"/>
</dbReference>
<keyword evidence="1" id="KW-0472">Membrane</keyword>
<organism evidence="2 3">
    <name type="scientific">Liparis tanakae</name>
    <name type="common">Tanaka's snailfish</name>
    <dbReference type="NCBI Taxonomy" id="230148"/>
    <lineage>
        <taxon>Eukaryota</taxon>
        <taxon>Metazoa</taxon>
        <taxon>Chordata</taxon>
        <taxon>Craniata</taxon>
        <taxon>Vertebrata</taxon>
        <taxon>Euteleostomi</taxon>
        <taxon>Actinopterygii</taxon>
        <taxon>Neopterygii</taxon>
        <taxon>Teleostei</taxon>
        <taxon>Neoteleostei</taxon>
        <taxon>Acanthomorphata</taxon>
        <taxon>Eupercaria</taxon>
        <taxon>Perciformes</taxon>
        <taxon>Cottioidei</taxon>
        <taxon>Cottales</taxon>
        <taxon>Liparidae</taxon>
        <taxon>Liparis</taxon>
    </lineage>
</organism>
<dbReference type="AlphaFoldDB" id="A0A4Z2H4V6"/>
<sequence>MSHREKQWWQTSADTLLDTTQASGAAQYTSSPLWTRTAARRPLPFPGLTKRSSFGAIFGFPGFFPPAPREPSSVYIRNVTDARGGSMIAACSTWRRGPPGAISSWNIVPGSSGARWSPQRHAAGPKVGIPGEVLADRGVDVSQGAVESGAAHTDHYSDQTQQEEEQAGVPTANIYREGGREGGSLLLLIHGFRVQLLELHICPTGQSLHWESFLTESRASFLLPLLLLFFLSLVFHFHSLGCLLHLPLFFGPLCLLFLCGTQISSLLLCGLGLIYFSRCGGV</sequence>
<name>A0A4Z2H4V6_9TELE</name>
<evidence type="ECO:0000313" key="2">
    <source>
        <dbReference type="EMBL" id="TNN60799.1"/>
    </source>
</evidence>
<keyword evidence="1" id="KW-1133">Transmembrane helix</keyword>
<proteinExistence type="predicted"/>
<accession>A0A4Z2H4V6</accession>
<reference evidence="2 3" key="1">
    <citation type="submission" date="2019-03" db="EMBL/GenBank/DDBJ databases">
        <title>First draft genome of Liparis tanakae, snailfish: a comprehensive survey of snailfish specific genes.</title>
        <authorList>
            <person name="Kim W."/>
            <person name="Song I."/>
            <person name="Jeong J.-H."/>
            <person name="Kim D."/>
            <person name="Kim S."/>
            <person name="Ryu S."/>
            <person name="Song J.Y."/>
            <person name="Lee S.K."/>
        </authorList>
    </citation>
    <scope>NUCLEOTIDE SEQUENCE [LARGE SCALE GENOMIC DNA]</scope>
    <source>
        <tissue evidence="2">Muscle</tissue>
    </source>
</reference>
<keyword evidence="3" id="KW-1185">Reference proteome</keyword>